<feature type="domain" description="EF-hand" evidence="6">
    <location>
        <begin position="85"/>
        <end position="120"/>
    </location>
</feature>
<keyword evidence="2" id="KW-0479">Metal-binding</keyword>
<dbReference type="SUPFAM" id="SSF47473">
    <property type="entry name" value="EF-hand"/>
    <property type="match status" value="1"/>
</dbReference>
<keyword evidence="8" id="KW-1185">Reference proteome</keyword>
<dbReference type="InterPro" id="IPR028846">
    <property type="entry name" value="Recoverin"/>
</dbReference>
<dbReference type="PROSITE" id="PS50222">
    <property type="entry name" value="EF_HAND_2"/>
    <property type="match status" value="3"/>
</dbReference>
<dbReference type="InterPro" id="IPR011992">
    <property type="entry name" value="EF-hand-dom_pair"/>
</dbReference>
<keyword evidence="3" id="KW-0677">Repeat</keyword>
<dbReference type="CDD" id="cd00051">
    <property type="entry name" value="EFh"/>
    <property type="match status" value="2"/>
</dbReference>
<accession>A0A1V4JBQ4</accession>
<evidence type="ECO:0000256" key="3">
    <source>
        <dbReference type="ARBA" id="ARBA00022737"/>
    </source>
</evidence>
<reference evidence="7 8" key="1">
    <citation type="submission" date="2016-02" db="EMBL/GenBank/DDBJ databases">
        <title>Band-tailed pigeon sequencing and assembly.</title>
        <authorList>
            <person name="Soares A.E."/>
            <person name="Novak B.J."/>
            <person name="Rice E.S."/>
            <person name="O'Connell B."/>
            <person name="Chang D."/>
            <person name="Weber S."/>
            <person name="Shapiro B."/>
        </authorList>
    </citation>
    <scope>NUCLEOTIDE SEQUENCE [LARGE SCALE GENOMIC DNA]</scope>
    <source>
        <strain evidence="7">BTP2013</strain>
        <tissue evidence="7">Blood</tissue>
    </source>
</reference>
<name>A0A1V4JBQ4_PATFA</name>
<dbReference type="GO" id="GO:0005509">
    <property type="term" value="F:calcium ion binding"/>
    <property type="evidence" value="ECO:0007669"/>
    <property type="project" value="InterPro"/>
</dbReference>
<feature type="domain" description="EF-hand" evidence="6">
    <location>
        <begin position="127"/>
        <end position="162"/>
    </location>
</feature>
<evidence type="ECO:0000256" key="5">
    <source>
        <dbReference type="ARBA" id="ARBA00023288"/>
    </source>
</evidence>
<dbReference type="InterPro" id="IPR002048">
    <property type="entry name" value="EF_hand_dom"/>
</dbReference>
<feature type="domain" description="EF-hand" evidence="6">
    <location>
        <begin position="49"/>
        <end position="84"/>
    </location>
</feature>
<dbReference type="PROSITE" id="PS00018">
    <property type="entry name" value="EF_HAND_1"/>
    <property type="match status" value="3"/>
</dbReference>
<evidence type="ECO:0000313" key="8">
    <source>
        <dbReference type="Proteomes" id="UP000190648"/>
    </source>
</evidence>
<keyword evidence="1" id="KW-0519">Myristate</keyword>
<dbReference type="OrthoDB" id="191686at2759"/>
<dbReference type="PRINTS" id="PR00450">
    <property type="entry name" value="RECOVERIN"/>
</dbReference>
<dbReference type="SMART" id="SM00054">
    <property type="entry name" value="EFh"/>
    <property type="match status" value="3"/>
</dbReference>
<dbReference type="InterPro" id="IPR018247">
    <property type="entry name" value="EF_Hand_1_Ca_BS"/>
</dbReference>
<dbReference type="FunFam" id="1.10.238.10:FF:000052">
    <property type="entry name" value="Guanylate cyclase activator 1A"/>
    <property type="match status" value="1"/>
</dbReference>
<sequence length="245" mass="27765">MGAKESVPGDDPIPEMHHYYSKFMRECPSGQLSLYEFKKLLGLQGLDPQGDVYIKRVFDIFDLNQDGFIDFLEFIAAINLVIRGKIDQKLKWYFKLYDADGNGCIDKKELLSIFSAIQAINGYTNMSAEEFTNMIFQKIDVNNDGELTLEEFINGVERDEDLMELITKSFDLSNVLKIDADASCECLEKLSCLYHHHRADGREILKILQATRAFPGSGDGKVCLGQDSLLLAGRNILCKEQANWI</sequence>
<dbReference type="Proteomes" id="UP000190648">
    <property type="component" value="Unassembled WGS sequence"/>
</dbReference>
<gene>
    <name evidence="7" type="primary">GUCA1C</name>
    <name evidence="7" type="ORF">AV530_012509</name>
</gene>
<dbReference type="Pfam" id="PF00036">
    <property type="entry name" value="EF-hand_1"/>
    <property type="match status" value="1"/>
</dbReference>
<keyword evidence="4" id="KW-0106">Calcium</keyword>
<dbReference type="Gene3D" id="1.10.238.10">
    <property type="entry name" value="EF-hand"/>
    <property type="match status" value="2"/>
</dbReference>
<dbReference type="AlphaFoldDB" id="A0A1V4JBQ4"/>
<evidence type="ECO:0000256" key="4">
    <source>
        <dbReference type="ARBA" id="ARBA00022837"/>
    </source>
</evidence>
<dbReference type="GO" id="GO:0001750">
    <property type="term" value="C:photoreceptor outer segment"/>
    <property type="evidence" value="ECO:0007669"/>
    <property type="project" value="UniProtKB-ARBA"/>
</dbReference>
<comment type="caution">
    <text evidence="7">The sequence shown here is derived from an EMBL/GenBank/DDBJ whole genome shotgun (WGS) entry which is preliminary data.</text>
</comment>
<dbReference type="Pfam" id="PF13499">
    <property type="entry name" value="EF-hand_7"/>
    <property type="match status" value="1"/>
</dbReference>
<evidence type="ECO:0000256" key="2">
    <source>
        <dbReference type="ARBA" id="ARBA00022723"/>
    </source>
</evidence>
<proteinExistence type="predicted"/>
<dbReference type="PANTHER" id="PTHR23055">
    <property type="entry name" value="CALCIUM BINDING PROTEINS"/>
    <property type="match status" value="1"/>
</dbReference>
<dbReference type="EMBL" id="LSYS01008075">
    <property type="protein sequence ID" value="OPJ69465.1"/>
    <property type="molecule type" value="Genomic_DNA"/>
</dbReference>
<protein>
    <submittedName>
        <fullName evidence="7">Guanylyl cyclase-activating protein 3</fullName>
    </submittedName>
</protein>
<dbReference type="PANTHER" id="PTHR23055:SF80">
    <property type="entry name" value="GUANYLYL CYCLASE-ACTIVATING PROTEIN 3"/>
    <property type="match status" value="1"/>
</dbReference>
<dbReference type="STRING" id="372326.A0A1V4JBQ4"/>
<evidence type="ECO:0000313" key="7">
    <source>
        <dbReference type="EMBL" id="OPJ69465.1"/>
    </source>
</evidence>
<keyword evidence="5" id="KW-0449">Lipoprotein</keyword>
<evidence type="ECO:0000256" key="1">
    <source>
        <dbReference type="ARBA" id="ARBA00022707"/>
    </source>
</evidence>
<dbReference type="GO" id="GO:0008048">
    <property type="term" value="F:calcium sensitive guanylate cyclase activator activity"/>
    <property type="evidence" value="ECO:0007669"/>
    <property type="project" value="TreeGrafter"/>
</dbReference>
<organism evidence="7 8">
    <name type="scientific">Patagioenas fasciata monilis</name>
    <dbReference type="NCBI Taxonomy" id="372326"/>
    <lineage>
        <taxon>Eukaryota</taxon>
        <taxon>Metazoa</taxon>
        <taxon>Chordata</taxon>
        <taxon>Craniata</taxon>
        <taxon>Vertebrata</taxon>
        <taxon>Euteleostomi</taxon>
        <taxon>Archelosauria</taxon>
        <taxon>Archosauria</taxon>
        <taxon>Dinosauria</taxon>
        <taxon>Saurischia</taxon>
        <taxon>Theropoda</taxon>
        <taxon>Coelurosauria</taxon>
        <taxon>Aves</taxon>
        <taxon>Neognathae</taxon>
        <taxon>Neoaves</taxon>
        <taxon>Columbimorphae</taxon>
        <taxon>Columbiformes</taxon>
        <taxon>Columbidae</taxon>
        <taxon>Patagioenas</taxon>
    </lineage>
</organism>
<evidence type="ECO:0000259" key="6">
    <source>
        <dbReference type="PROSITE" id="PS50222"/>
    </source>
</evidence>